<feature type="transmembrane region" description="Helical" evidence="1">
    <location>
        <begin position="89"/>
        <end position="107"/>
    </location>
</feature>
<dbReference type="EMBL" id="OU895879">
    <property type="protein sequence ID" value="CAG9808911.1"/>
    <property type="molecule type" value="Genomic_DNA"/>
</dbReference>
<dbReference type="AlphaFoldDB" id="A0A9N9S2I4"/>
<keyword evidence="1" id="KW-1133">Transmembrane helix</keyword>
<keyword evidence="1" id="KW-0812">Transmembrane</keyword>
<reference evidence="2" key="1">
    <citation type="submission" date="2022-01" db="EMBL/GenBank/DDBJ databases">
        <authorList>
            <person name="King R."/>
        </authorList>
    </citation>
    <scope>NUCLEOTIDE SEQUENCE</scope>
</reference>
<protein>
    <submittedName>
        <fullName evidence="2">Uncharacterized protein</fullName>
    </submittedName>
</protein>
<keyword evidence="3" id="KW-1185">Reference proteome</keyword>
<gene>
    <name evidence="2" type="ORF">CHIRRI_LOCUS11745</name>
</gene>
<dbReference type="Proteomes" id="UP001153620">
    <property type="component" value="Chromosome 3"/>
</dbReference>
<name>A0A9N9S2I4_9DIPT</name>
<feature type="transmembrane region" description="Helical" evidence="1">
    <location>
        <begin position="6"/>
        <end position="28"/>
    </location>
</feature>
<sequence length="157" mass="17843">MDTSHVVSYIAPFMGTFNIFLGLIDIIVTNKQTKSLREESPDKLSDDFDNFISATVMLTIVSFIFYIVASISNYYICSSLIIDPTEIPPFLKLYCIINIVAVILATIEVICKVVLGLFGISILLLVYIILSSLHIYAFWKMKDEMLAERLERVDEEE</sequence>
<accession>A0A9N9S2I4</accession>
<reference evidence="2" key="2">
    <citation type="submission" date="2022-10" db="EMBL/GenBank/DDBJ databases">
        <authorList>
            <consortium name="ENA_rothamsted_submissions"/>
            <consortium name="culmorum"/>
            <person name="King R."/>
        </authorList>
    </citation>
    <scope>NUCLEOTIDE SEQUENCE</scope>
</reference>
<feature type="transmembrane region" description="Helical" evidence="1">
    <location>
        <begin position="48"/>
        <end position="69"/>
    </location>
</feature>
<feature type="transmembrane region" description="Helical" evidence="1">
    <location>
        <begin position="114"/>
        <end position="139"/>
    </location>
</feature>
<proteinExistence type="predicted"/>
<organism evidence="2 3">
    <name type="scientific">Chironomus riparius</name>
    <dbReference type="NCBI Taxonomy" id="315576"/>
    <lineage>
        <taxon>Eukaryota</taxon>
        <taxon>Metazoa</taxon>
        <taxon>Ecdysozoa</taxon>
        <taxon>Arthropoda</taxon>
        <taxon>Hexapoda</taxon>
        <taxon>Insecta</taxon>
        <taxon>Pterygota</taxon>
        <taxon>Neoptera</taxon>
        <taxon>Endopterygota</taxon>
        <taxon>Diptera</taxon>
        <taxon>Nematocera</taxon>
        <taxon>Chironomoidea</taxon>
        <taxon>Chironomidae</taxon>
        <taxon>Chironominae</taxon>
        <taxon>Chironomus</taxon>
    </lineage>
</organism>
<evidence type="ECO:0000256" key="1">
    <source>
        <dbReference type="SAM" id="Phobius"/>
    </source>
</evidence>
<keyword evidence="1" id="KW-0472">Membrane</keyword>
<evidence type="ECO:0000313" key="3">
    <source>
        <dbReference type="Proteomes" id="UP001153620"/>
    </source>
</evidence>
<evidence type="ECO:0000313" key="2">
    <source>
        <dbReference type="EMBL" id="CAG9808911.1"/>
    </source>
</evidence>